<dbReference type="GO" id="GO:0003677">
    <property type="term" value="F:DNA binding"/>
    <property type="evidence" value="ECO:0007669"/>
    <property type="project" value="UniProtKB-KW"/>
</dbReference>
<evidence type="ECO:0000256" key="1">
    <source>
        <dbReference type="ARBA" id="ARBA00023015"/>
    </source>
</evidence>
<dbReference type="SMART" id="SM00421">
    <property type="entry name" value="HTH_LUXR"/>
    <property type="match status" value="1"/>
</dbReference>
<dbReference type="SUPFAM" id="SSF46894">
    <property type="entry name" value="C-terminal effector domain of the bipartite response regulators"/>
    <property type="match status" value="1"/>
</dbReference>
<evidence type="ECO:0000256" key="3">
    <source>
        <dbReference type="ARBA" id="ARBA00023163"/>
    </source>
</evidence>
<dbReference type="STRING" id="1194090.SAMN05443144_10128"/>
<accession>A0A1M4SFZ6</accession>
<proteinExistence type="predicted"/>
<organism evidence="5 6">
    <name type="scientific">Fodinibius roseus</name>
    <dbReference type="NCBI Taxonomy" id="1194090"/>
    <lineage>
        <taxon>Bacteria</taxon>
        <taxon>Pseudomonadati</taxon>
        <taxon>Balneolota</taxon>
        <taxon>Balneolia</taxon>
        <taxon>Balneolales</taxon>
        <taxon>Balneolaceae</taxon>
        <taxon>Fodinibius</taxon>
    </lineage>
</organism>
<dbReference type="Pfam" id="PF00196">
    <property type="entry name" value="GerE"/>
    <property type="match status" value="1"/>
</dbReference>
<sequence>MEADKHEESVYIEALKILTPREIEVLELIGKGYTCKHVAEKLNLSVYTVQTYVKVIKRKLSVKGYRGLVLWYHKNWEG</sequence>
<dbReference type="PROSITE" id="PS50043">
    <property type="entry name" value="HTH_LUXR_2"/>
    <property type="match status" value="1"/>
</dbReference>
<keyword evidence="6" id="KW-1185">Reference proteome</keyword>
<dbReference type="Gene3D" id="1.10.10.10">
    <property type="entry name" value="Winged helix-like DNA-binding domain superfamily/Winged helix DNA-binding domain"/>
    <property type="match status" value="1"/>
</dbReference>
<name>A0A1M4SFZ6_9BACT</name>
<gene>
    <name evidence="5" type="ORF">SAMN05443144_10128</name>
</gene>
<dbReference type="GO" id="GO:0006355">
    <property type="term" value="P:regulation of DNA-templated transcription"/>
    <property type="evidence" value="ECO:0007669"/>
    <property type="project" value="InterPro"/>
</dbReference>
<dbReference type="CDD" id="cd06170">
    <property type="entry name" value="LuxR_C_like"/>
    <property type="match status" value="1"/>
</dbReference>
<dbReference type="PANTHER" id="PTHR44688:SF16">
    <property type="entry name" value="DNA-BINDING TRANSCRIPTIONAL ACTIVATOR DEVR_DOSR"/>
    <property type="match status" value="1"/>
</dbReference>
<reference evidence="5 6" key="1">
    <citation type="submission" date="2016-11" db="EMBL/GenBank/DDBJ databases">
        <authorList>
            <person name="Jaros S."/>
            <person name="Januszkiewicz K."/>
            <person name="Wedrychowicz H."/>
        </authorList>
    </citation>
    <scope>NUCLEOTIDE SEQUENCE [LARGE SCALE GENOMIC DNA]</scope>
    <source>
        <strain evidence="5 6">DSM 21986</strain>
    </source>
</reference>
<protein>
    <submittedName>
        <fullName evidence="5">Regulatory protein, luxR family</fullName>
    </submittedName>
</protein>
<dbReference type="Proteomes" id="UP000184041">
    <property type="component" value="Unassembled WGS sequence"/>
</dbReference>
<dbReference type="EMBL" id="FQUS01000001">
    <property type="protein sequence ID" value="SHE31184.1"/>
    <property type="molecule type" value="Genomic_DNA"/>
</dbReference>
<evidence type="ECO:0000256" key="2">
    <source>
        <dbReference type="ARBA" id="ARBA00023125"/>
    </source>
</evidence>
<dbReference type="OrthoDB" id="965844at2"/>
<dbReference type="PRINTS" id="PR00038">
    <property type="entry name" value="HTHLUXR"/>
</dbReference>
<evidence type="ECO:0000259" key="4">
    <source>
        <dbReference type="PROSITE" id="PS50043"/>
    </source>
</evidence>
<dbReference type="PANTHER" id="PTHR44688">
    <property type="entry name" value="DNA-BINDING TRANSCRIPTIONAL ACTIVATOR DEVR_DOSR"/>
    <property type="match status" value="1"/>
</dbReference>
<evidence type="ECO:0000313" key="5">
    <source>
        <dbReference type="EMBL" id="SHE31184.1"/>
    </source>
</evidence>
<keyword evidence="1" id="KW-0805">Transcription regulation</keyword>
<dbReference type="RefSeq" id="WP_073058798.1">
    <property type="nucleotide sequence ID" value="NZ_FQUS01000001.1"/>
</dbReference>
<feature type="domain" description="HTH luxR-type" evidence="4">
    <location>
        <begin position="11"/>
        <end position="76"/>
    </location>
</feature>
<dbReference type="InterPro" id="IPR000792">
    <property type="entry name" value="Tscrpt_reg_LuxR_C"/>
</dbReference>
<dbReference type="AlphaFoldDB" id="A0A1M4SFZ6"/>
<dbReference type="InterPro" id="IPR016032">
    <property type="entry name" value="Sig_transdc_resp-reg_C-effctor"/>
</dbReference>
<dbReference type="InterPro" id="IPR036388">
    <property type="entry name" value="WH-like_DNA-bd_sf"/>
</dbReference>
<evidence type="ECO:0000313" key="6">
    <source>
        <dbReference type="Proteomes" id="UP000184041"/>
    </source>
</evidence>
<keyword evidence="2" id="KW-0238">DNA-binding</keyword>
<keyword evidence="3" id="KW-0804">Transcription</keyword>